<sequence>MLGLLTPRRRRLPVRTPSSPSLTQEEIDAINGEHKEDTGYTYARSYSYSATYPREYINPVVGYRHSLSNSGFEDDRTYFTRGRDFLIYLISSLLYFIYNSSYSIAANLIYALAYFTPLYYVFNSAKTASDISAIIGIVAQFISRVTQISYYCVKDFFLQTGYNSISLKNDVREAFWNALGYRYVQEEETEYDVQEVGENFVRRQAPILHRVETVSWPRRFFDSIVYVVTFGRYPARLANAGVVPPSRSYHRTSGFGNKGFLARCALKVFGIAYYIITAGFLYERLEPVHVVGVQTRHRSAILAREGEKKYRFRWGLASALLLALIALMLFFGFAQRNSERRHIISPAGATQPSDETHYPSLHLTESLRPTVELAYTKGLDATDYVVESGSNLIKAGSSFWSRFSSNFLASFDTSRQSAQNKTAVFLDNATVWTTYGFGKVLAIPRLLVDLVVALFNNILLLLYKIGEAVVGLVRGVKDVLLRITFAILNFLYDFVFHISQKIGFAYDSVPSVDTVAIVNNVHKNFGAVVGKNGYLSILWEQFVALLLYIALQLWNVFSYIVLLPYNLFGSEGYISQIWRYVFSGVGFAGESVAGAARYVFATAYYILSRPIAVINEARQQVVYQNELKETVKHVAVPHGIDDEDFETRVLAIMKKHYATLSPPIENTVIHFNDETLHNRIFPAISQYVTANPKFLESAFKKYLEANPVKAAPEKFDIDAKISSIVARDHKNQKALVEAAIQKYLSVHVAQIVSDYHANNPSYLAELIKSHLTANPLIKEDELTQKIEAIVKNESVIKVALSEQLKKLQSAVTSPSYNNTSGLSVAYLDNRLTELYTLFDAKLRNYSYDRTGEADYALESSGGFVVSTRCTEEYDASTRRESIFGIPLWYTQYSPRYVIQRPSASINAGECWAVKGQTAFLVVQLARPIHVASISYEHLPKTLSPDGNIDSAPKKFKVWSLQNEKDPEKVLIGHYYYDENAEALQKFTAVNTDPRGTPMIEFELTENYGAPYTCIYRLRVHGTPL</sequence>
<reference evidence="9" key="2">
    <citation type="submission" date="2020-10" db="UniProtKB">
        <authorList>
            <consortium name="WormBaseParasite"/>
        </authorList>
    </citation>
    <scope>IDENTIFICATION</scope>
</reference>
<feature type="transmembrane region" description="Helical" evidence="6">
    <location>
        <begin position="260"/>
        <end position="282"/>
    </location>
</feature>
<keyword evidence="8" id="KW-1185">Reference proteome</keyword>
<reference evidence="8" key="1">
    <citation type="journal article" date="2013" name="Genetics">
        <title>The draft genome and transcriptome of Panagrellus redivivus are shaped by the harsh demands of a free-living lifestyle.</title>
        <authorList>
            <person name="Srinivasan J."/>
            <person name="Dillman A.R."/>
            <person name="Macchietto M.G."/>
            <person name="Heikkinen L."/>
            <person name="Lakso M."/>
            <person name="Fracchia K.M."/>
            <person name="Antoshechkin I."/>
            <person name="Mortazavi A."/>
            <person name="Wong G."/>
            <person name="Sternberg P.W."/>
        </authorList>
    </citation>
    <scope>NUCLEOTIDE SEQUENCE [LARGE SCALE GENOMIC DNA]</scope>
    <source>
        <strain evidence="8">MT8872</strain>
    </source>
</reference>
<feature type="transmembrane region" description="Helical" evidence="6">
    <location>
        <begin position="82"/>
        <end position="98"/>
    </location>
</feature>
<protein>
    <submittedName>
        <fullName evidence="9">SUN domain-containing protein</fullName>
    </submittedName>
</protein>
<dbReference type="Gene3D" id="2.60.120.260">
    <property type="entry name" value="Galactose-binding domain-like"/>
    <property type="match status" value="1"/>
</dbReference>
<evidence type="ECO:0000259" key="7">
    <source>
        <dbReference type="PROSITE" id="PS51469"/>
    </source>
</evidence>
<keyword evidence="5 6" id="KW-0472">Membrane</keyword>
<dbReference type="FunFam" id="2.60.120.260:FF:000009">
    <property type="entry name" value="SUN domain-containing protein 1 isoform X1"/>
    <property type="match status" value="1"/>
</dbReference>
<keyword evidence="2 6" id="KW-0812">Transmembrane</keyword>
<feature type="transmembrane region" description="Helical" evidence="6">
    <location>
        <begin position="446"/>
        <end position="463"/>
    </location>
</feature>
<dbReference type="InterPro" id="IPR012919">
    <property type="entry name" value="SUN_dom"/>
</dbReference>
<proteinExistence type="predicted"/>
<name>A0A7E4UUJ0_PANRE</name>
<feature type="transmembrane region" description="Helical" evidence="6">
    <location>
        <begin position="314"/>
        <end position="334"/>
    </location>
</feature>
<dbReference type="GO" id="GO:0043495">
    <property type="term" value="F:protein-membrane adaptor activity"/>
    <property type="evidence" value="ECO:0007669"/>
    <property type="project" value="TreeGrafter"/>
</dbReference>
<dbReference type="AlphaFoldDB" id="A0A7E4UUJ0"/>
<organism evidence="8 9">
    <name type="scientific">Panagrellus redivivus</name>
    <name type="common">Microworm</name>
    <dbReference type="NCBI Taxonomy" id="6233"/>
    <lineage>
        <taxon>Eukaryota</taxon>
        <taxon>Metazoa</taxon>
        <taxon>Ecdysozoa</taxon>
        <taxon>Nematoda</taxon>
        <taxon>Chromadorea</taxon>
        <taxon>Rhabditida</taxon>
        <taxon>Tylenchina</taxon>
        <taxon>Panagrolaimomorpha</taxon>
        <taxon>Panagrolaimoidea</taxon>
        <taxon>Panagrolaimidae</taxon>
        <taxon>Panagrellus</taxon>
    </lineage>
</organism>
<evidence type="ECO:0000256" key="4">
    <source>
        <dbReference type="ARBA" id="ARBA00023054"/>
    </source>
</evidence>
<evidence type="ECO:0000256" key="5">
    <source>
        <dbReference type="ARBA" id="ARBA00023136"/>
    </source>
</evidence>
<evidence type="ECO:0000313" key="8">
    <source>
        <dbReference type="Proteomes" id="UP000492821"/>
    </source>
</evidence>
<evidence type="ECO:0000256" key="2">
    <source>
        <dbReference type="ARBA" id="ARBA00022692"/>
    </source>
</evidence>
<dbReference type="PANTHER" id="PTHR12911">
    <property type="entry name" value="SAD1/UNC-84-LIKE PROTEIN-RELATED"/>
    <property type="match status" value="1"/>
</dbReference>
<dbReference type="GO" id="GO:0034993">
    <property type="term" value="C:meiotic nuclear membrane microtubule tethering complex"/>
    <property type="evidence" value="ECO:0007669"/>
    <property type="project" value="TreeGrafter"/>
</dbReference>
<feature type="transmembrane region" description="Helical" evidence="6">
    <location>
        <begin position="577"/>
        <end position="600"/>
    </location>
</feature>
<comment type="subcellular location">
    <subcellularLocation>
        <location evidence="1">Membrane</location>
    </subcellularLocation>
</comment>
<accession>A0A7E4UUJ0</accession>
<evidence type="ECO:0000256" key="6">
    <source>
        <dbReference type="SAM" id="Phobius"/>
    </source>
</evidence>
<dbReference type="InterPro" id="IPR045119">
    <property type="entry name" value="SUN1-5"/>
</dbReference>
<feature type="domain" description="SUN" evidence="7">
    <location>
        <begin position="861"/>
        <end position="1024"/>
    </location>
</feature>
<evidence type="ECO:0000313" key="9">
    <source>
        <dbReference type="WBParaSite" id="Pan_g12920.t1"/>
    </source>
</evidence>
<dbReference type="Proteomes" id="UP000492821">
    <property type="component" value="Unassembled WGS sequence"/>
</dbReference>
<dbReference type="PANTHER" id="PTHR12911:SF8">
    <property type="entry name" value="KLAROID PROTEIN-RELATED"/>
    <property type="match status" value="1"/>
</dbReference>
<keyword evidence="3 6" id="KW-1133">Transmembrane helix</keyword>
<dbReference type="PROSITE" id="PS51469">
    <property type="entry name" value="SUN"/>
    <property type="match status" value="1"/>
</dbReference>
<evidence type="ECO:0000256" key="1">
    <source>
        <dbReference type="ARBA" id="ARBA00004370"/>
    </source>
</evidence>
<feature type="transmembrane region" description="Helical" evidence="6">
    <location>
        <begin position="479"/>
        <end position="496"/>
    </location>
</feature>
<dbReference type="WBParaSite" id="Pan_g12920.t1">
    <property type="protein sequence ID" value="Pan_g12920.t1"/>
    <property type="gene ID" value="Pan_g12920"/>
</dbReference>
<feature type="transmembrane region" description="Helical" evidence="6">
    <location>
        <begin position="542"/>
        <end position="565"/>
    </location>
</feature>
<dbReference type="Pfam" id="PF07738">
    <property type="entry name" value="Sad1_UNC"/>
    <property type="match status" value="1"/>
</dbReference>
<evidence type="ECO:0000256" key="3">
    <source>
        <dbReference type="ARBA" id="ARBA00022989"/>
    </source>
</evidence>
<keyword evidence="4" id="KW-0175">Coiled coil</keyword>